<protein>
    <recommendedName>
        <fullName evidence="4">Hemerythrin-like domain-containing protein</fullName>
    </recommendedName>
</protein>
<keyword evidence="3" id="KW-1185">Reference proteome</keyword>
<accession>A0A150G4V5</accession>
<name>A0A150G4V5_GONPE</name>
<dbReference type="Gene3D" id="1.20.120.520">
    <property type="entry name" value="nmb1532 protein domain like"/>
    <property type="match status" value="1"/>
</dbReference>
<dbReference type="PANTHER" id="PTHR35585:SF1">
    <property type="entry name" value="HHE DOMAIN PROTEIN (AFU_ORTHOLOGUE AFUA_4G00730)"/>
    <property type="match status" value="1"/>
</dbReference>
<feature type="compositionally biased region" description="Basic and acidic residues" evidence="1">
    <location>
        <begin position="17"/>
        <end position="27"/>
    </location>
</feature>
<evidence type="ECO:0000256" key="1">
    <source>
        <dbReference type="SAM" id="MobiDB-lite"/>
    </source>
</evidence>
<dbReference type="PANTHER" id="PTHR35585">
    <property type="entry name" value="HHE DOMAIN PROTEIN (AFU_ORTHOLOGUE AFUA_4G00730)"/>
    <property type="match status" value="1"/>
</dbReference>
<feature type="region of interest" description="Disordered" evidence="1">
    <location>
        <begin position="1"/>
        <end position="130"/>
    </location>
</feature>
<organism evidence="2 3">
    <name type="scientific">Gonium pectorale</name>
    <name type="common">Green alga</name>
    <dbReference type="NCBI Taxonomy" id="33097"/>
    <lineage>
        <taxon>Eukaryota</taxon>
        <taxon>Viridiplantae</taxon>
        <taxon>Chlorophyta</taxon>
        <taxon>core chlorophytes</taxon>
        <taxon>Chlorophyceae</taxon>
        <taxon>CS clade</taxon>
        <taxon>Chlamydomonadales</taxon>
        <taxon>Volvocaceae</taxon>
        <taxon>Gonium</taxon>
    </lineage>
</organism>
<reference evidence="3" key="1">
    <citation type="journal article" date="2016" name="Nat. Commun.">
        <title>The Gonium pectorale genome demonstrates co-option of cell cycle regulation during the evolution of multicellularity.</title>
        <authorList>
            <person name="Hanschen E.R."/>
            <person name="Marriage T.N."/>
            <person name="Ferris P.J."/>
            <person name="Hamaji T."/>
            <person name="Toyoda A."/>
            <person name="Fujiyama A."/>
            <person name="Neme R."/>
            <person name="Noguchi H."/>
            <person name="Minakuchi Y."/>
            <person name="Suzuki M."/>
            <person name="Kawai-Toyooka H."/>
            <person name="Smith D.R."/>
            <person name="Sparks H."/>
            <person name="Anderson J."/>
            <person name="Bakaric R."/>
            <person name="Luria V."/>
            <person name="Karger A."/>
            <person name="Kirschner M.W."/>
            <person name="Durand P.M."/>
            <person name="Michod R.E."/>
            <person name="Nozaki H."/>
            <person name="Olson B.J."/>
        </authorList>
    </citation>
    <scope>NUCLEOTIDE SEQUENCE [LARGE SCALE GENOMIC DNA]</scope>
    <source>
        <strain evidence="3">NIES-2863</strain>
    </source>
</reference>
<gene>
    <name evidence="2" type="ORF">GPECTOR_65g183</name>
</gene>
<sequence>MEPIGDPLASRLPEACAKGHPEVHETPDTMSPLDQHDTSALPAAAMPGVATQPKAKARAEKGPAPPPAQAGATQPLPSDFPPAVTATSADYDAGRGAVDSGRASGGQRAPAGGGGGGPLPAPLAAAPPATAAGGGGGPLLGLDAVLADHAVMRDLFNQYEALCGRSSGGPGGAPPRGPVAAAASSAPAAAVDAGSAEGSPTTITTGAYFASQGTPLPPTAPQLQQQQQSEATAAEAAGLTHGAACAAAAHKRGLAARIVRELSMHASAEERTLYPLAYEVLPYGKAMYDKSLADDEVVRALLQYVVMHSPRTDEEWELYDAIVLHVTRHEREHMDMEERMIVAPLRAALSPEAAVRLGQDWHVAKANAPLRPHPWVPTATAAARLAHPLAGLADRAGEWLSGLTRLRGPPGGRGLWAPVVGQGGVGQPRSQ</sequence>
<evidence type="ECO:0000313" key="2">
    <source>
        <dbReference type="EMBL" id="KXZ44565.1"/>
    </source>
</evidence>
<dbReference type="AlphaFoldDB" id="A0A150G4V5"/>
<dbReference type="OrthoDB" id="9983919at2759"/>
<evidence type="ECO:0000313" key="3">
    <source>
        <dbReference type="Proteomes" id="UP000075714"/>
    </source>
</evidence>
<comment type="caution">
    <text evidence="2">The sequence shown here is derived from an EMBL/GenBank/DDBJ whole genome shotgun (WGS) entry which is preliminary data.</text>
</comment>
<proteinExistence type="predicted"/>
<evidence type="ECO:0008006" key="4">
    <source>
        <dbReference type="Google" id="ProtNLM"/>
    </source>
</evidence>
<dbReference type="Proteomes" id="UP000075714">
    <property type="component" value="Unassembled WGS sequence"/>
</dbReference>
<dbReference type="EMBL" id="LSYV01000066">
    <property type="protein sequence ID" value="KXZ44565.1"/>
    <property type="molecule type" value="Genomic_DNA"/>
</dbReference>